<name>A0A6G0WWH7_APHCR</name>
<comment type="caution">
    <text evidence="1">The sequence shown here is derived from an EMBL/GenBank/DDBJ whole genome shotgun (WGS) entry which is preliminary data.</text>
</comment>
<dbReference type="InterPro" id="IPR038765">
    <property type="entry name" value="Papain-like_cys_pep_sf"/>
</dbReference>
<gene>
    <name evidence="1" type="ORF">FWK35_00032171</name>
</gene>
<protein>
    <submittedName>
        <fullName evidence="1">CCHC-type domain-containing protein</fullName>
    </submittedName>
</protein>
<reference evidence="1 2" key="1">
    <citation type="submission" date="2019-08" db="EMBL/GenBank/DDBJ databases">
        <title>Whole genome of Aphis craccivora.</title>
        <authorList>
            <person name="Voronova N.V."/>
            <person name="Shulinski R.S."/>
            <person name="Bandarenka Y.V."/>
            <person name="Zhorov D.G."/>
            <person name="Warner D."/>
        </authorList>
    </citation>
    <scope>NUCLEOTIDE SEQUENCE [LARGE SCALE GENOMIC DNA]</scope>
    <source>
        <strain evidence="1">180601</strain>
        <tissue evidence="1">Whole Body</tissue>
    </source>
</reference>
<organism evidence="1 2">
    <name type="scientific">Aphis craccivora</name>
    <name type="common">Cowpea aphid</name>
    <dbReference type="NCBI Taxonomy" id="307492"/>
    <lineage>
        <taxon>Eukaryota</taxon>
        <taxon>Metazoa</taxon>
        <taxon>Ecdysozoa</taxon>
        <taxon>Arthropoda</taxon>
        <taxon>Hexapoda</taxon>
        <taxon>Insecta</taxon>
        <taxon>Pterygota</taxon>
        <taxon>Neoptera</taxon>
        <taxon>Paraneoptera</taxon>
        <taxon>Hemiptera</taxon>
        <taxon>Sternorrhyncha</taxon>
        <taxon>Aphidomorpha</taxon>
        <taxon>Aphidoidea</taxon>
        <taxon>Aphididae</taxon>
        <taxon>Aphidini</taxon>
        <taxon>Aphis</taxon>
        <taxon>Aphis</taxon>
    </lineage>
</organism>
<proteinExistence type="predicted"/>
<dbReference type="Proteomes" id="UP000478052">
    <property type="component" value="Unassembled WGS sequence"/>
</dbReference>
<evidence type="ECO:0000313" key="2">
    <source>
        <dbReference type="Proteomes" id="UP000478052"/>
    </source>
</evidence>
<dbReference type="SUPFAM" id="SSF54001">
    <property type="entry name" value="Cysteine proteinases"/>
    <property type="match status" value="1"/>
</dbReference>
<keyword evidence="2" id="KW-1185">Reference proteome</keyword>
<dbReference type="EMBL" id="VUJU01008359">
    <property type="protein sequence ID" value="KAF0731882.1"/>
    <property type="molecule type" value="Genomic_DNA"/>
</dbReference>
<accession>A0A6G0WWH7</accession>
<dbReference type="OrthoDB" id="6626476at2759"/>
<dbReference type="AlphaFoldDB" id="A0A6G0WWH7"/>
<sequence length="1135" mass="128872">MCTLEIVPATNFVWTEISSYLDWRISKNALHTFVQQGRHGVKEKLGITLEKCINISNICETVSDHTDEFSDLSSSKDILSKKEFVITFSESEWNDIHPQEVVYANNDKKSPFPKVRTYNVLPKKTWTPIIAEHFWIHTQLPCCLAFQRSKVYPSGSNYVVIVGRCTICASYFKGIITEKPPENSRVLMECKYVGDFDQIHSTTKKRRLIGPTFEKAVSLIINEGVSCETEAVRLMKEGAPEPAIIPTGIALRTLKSKKIKSNLRHPDTLTALAIMRSEEEYKNFLHDMGCSPFFIHYHGVEQVHLYRSYCRNVSHPKIIIDATGGVVKNFKKLGVEKTKSIFLYEALAYDSEKQHSFTITNMLSERHTNKAILNWLSRWLDNDIPQPVECVCDQSLALLSAAVQCFSQYSSLREYVNMCANLILGELPKTSQWLPRCFIRIDVAHFIKLACKWTPLKTAPKRVKEIILRTIGLLVKCQSLSDMHSLLSSLFITLINETDGVDKETGVETICEKHKQYLIRAMSIGLLDFEGQFNEIISMVENEDEIHELIEEEYDNQQEGLDNIINPFQSWAEEILNKNKSSKQEGTGLNALYLPTLVPKILKCMKLLPLWSGLMIPIFGYGDETASSAAVESTFRKIKNITFKNIDLPTNIENFIEHHSASLKGTSLLRTSRYTHTSKSNNQNNALPVNLDGSIDFILSPIHHDNMDEPIDTYLVVSSNLTHQNNSTNYSSGCPLCNSGDFPSKNGPHKCNKCHVPVHALLSCSTHKQGQEEIRYCLKCTKNDEEINAVYLSEENKSVEGWNRKPKRQRNLNSYLCPNPNLRHLQINNSKNIQTLPLLKNGSRAHELKSCTIKNIGKVILSNTCAFDTISSILMVAICDSIQYCCMVNECDNIFYKFIAELVNNGISSKTYTKRAELMINNMDPELEFLEYNTTLVKCETTASNLFNTTLKEFPTAHDSINCNILTCGRTTEAPVPIMFFSFTINDRNIADLQNCIDSRIDLEKTNCGYINNKNEACQGEKTKTTVMSAFHIFVELLNWEGNTSLNYSSEVLPQPSIILENIPPILIASGKTYELRGVGCFRRGLSRLRTSIGHYYACCKRGHNKWEMYDDVQKNVKYIKANTKVPCEFLIYTI</sequence>
<evidence type="ECO:0000313" key="1">
    <source>
        <dbReference type="EMBL" id="KAF0731882.1"/>
    </source>
</evidence>
<dbReference type="CDD" id="cd02257">
    <property type="entry name" value="Peptidase_C19"/>
    <property type="match status" value="1"/>
</dbReference>